<evidence type="ECO:0000256" key="1">
    <source>
        <dbReference type="ARBA" id="ARBA00006429"/>
    </source>
</evidence>
<dbReference type="Pfam" id="PF18962">
    <property type="entry name" value="Por_Secre_tail"/>
    <property type="match status" value="1"/>
</dbReference>
<dbReference type="RefSeq" id="WP_256549491.1">
    <property type="nucleotide sequence ID" value="NZ_CP101751.1"/>
</dbReference>
<feature type="signal peptide" evidence="6">
    <location>
        <begin position="1"/>
        <end position="21"/>
    </location>
</feature>
<evidence type="ECO:0000256" key="3">
    <source>
        <dbReference type="ARBA" id="ARBA00022729"/>
    </source>
</evidence>
<dbReference type="NCBIfam" id="TIGR04183">
    <property type="entry name" value="Por_Secre_tail"/>
    <property type="match status" value="1"/>
</dbReference>
<keyword evidence="2" id="KW-0540">Nuclease</keyword>
<evidence type="ECO:0000256" key="5">
    <source>
        <dbReference type="SAM" id="MobiDB-lite"/>
    </source>
</evidence>
<gene>
    <name evidence="8" type="ORF">NOX80_09275</name>
</gene>
<dbReference type="Proteomes" id="UP001059844">
    <property type="component" value="Chromosome"/>
</dbReference>
<keyword evidence="4" id="KW-0378">Hydrolase</keyword>
<feature type="domain" description="Secretion system C-terminal sorting" evidence="7">
    <location>
        <begin position="293"/>
        <end position="364"/>
    </location>
</feature>
<dbReference type="InterPro" id="IPR026444">
    <property type="entry name" value="Secre_tail"/>
</dbReference>
<dbReference type="SUPFAM" id="SSF54060">
    <property type="entry name" value="His-Me finger endonucleases"/>
    <property type="match status" value="1"/>
</dbReference>
<evidence type="ECO:0000313" key="9">
    <source>
        <dbReference type="Proteomes" id="UP001059844"/>
    </source>
</evidence>
<dbReference type="PANTHER" id="PTHR33607:SF2">
    <property type="entry name" value="ENDONUCLEASE-1"/>
    <property type="match status" value="1"/>
</dbReference>
<keyword evidence="9" id="KW-1185">Reference proteome</keyword>
<dbReference type="Pfam" id="PF04231">
    <property type="entry name" value="Endonuclease_1"/>
    <property type="match status" value="1"/>
</dbReference>
<dbReference type="GO" id="GO:0004519">
    <property type="term" value="F:endonuclease activity"/>
    <property type="evidence" value="ECO:0007669"/>
    <property type="project" value="UniProtKB-KW"/>
</dbReference>
<accession>A0ABY5ILV2</accession>
<organism evidence="8 9">
    <name type="scientific">Flavobacterium cerinum</name>
    <dbReference type="NCBI Taxonomy" id="2502784"/>
    <lineage>
        <taxon>Bacteria</taxon>
        <taxon>Pseudomonadati</taxon>
        <taxon>Bacteroidota</taxon>
        <taxon>Flavobacteriia</taxon>
        <taxon>Flavobacteriales</taxon>
        <taxon>Flavobacteriaceae</taxon>
        <taxon>Flavobacterium</taxon>
    </lineage>
</organism>
<evidence type="ECO:0000259" key="7">
    <source>
        <dbReference type="Pfam" id="PF18962"/>
    </source>
</evidence>
<keyword evidence="3 6" id="KW-0732">Signal</keyword>
<reference evidence="8" key="1">
    <citation type="submission" date="2022-07" db="EMBL/GenBank/DDBJ databases">
        <title>Isolation, identification, and degradation of a PFOSA degrading strain from sewage treatment plant.</title>
        <authorList>
            <person name="Zhang L."/>
            <person name="Huo Y."/>
        </authorList>
    </citation>
    <scope>NUCLEOTIDE SEQUENCE</scope>
    <source>
        <strain evidence="8">C1</strain>
    </source>
</reference>
<comment type="similarity">
    <text evidence="1">Belongs to the EndA/NucM nuclease family.</text>
</comment>
<name>A0ABY5ILV2_9FLAO</name>
<keyword evidence="8" id="KW-0255">Endonuclease</keyword>
<feature type="region of interest" description="Disordered" evidence="5">
    <location>
        <begin position="94"/>
        <end position="117"/>
    </location>
</feature>
<evidence type="ECO:0000256" key="2">
    <source>
        <dbReference type="ARBA" id="ARBA00022722"/>
    </source>
</evidence>
<feature type="chain" id="PRO_5045228684" evidence="6">
    <location>
        <begin position="22"/>
        <end position="365"/>
    </location>
</feature>
<dbReference type="PANTHER" id="PTHR33607">
    <property type="entry name" value="ENDONUCLEASE-1"/>
    <property type="match status" value="1"/>
</dbReference>
<dbReference type="InterPro" id="IPR007346">
    <property type="entry name" value="Endonuclease-I"/>
</dbReference>
<proteinExistence type="inferred from homology"/>
<dbReference type="InterPro" id="IPR044925">
    <property type="entry name" value="His-Me_finger_sf"/>
</dbReference>
<evidence type="ECO:0000313" key="8">
    <source>
        <dbReference type="EMBL" id="UUC43823.1"/>
    </source>
</evidence>
<evidence type="ECO:0000256" key="6">
    <source>
        <dbReference type="SAM" id="SignalP"/>
    </source>
</evidence>
<dbReference type="EMBL" id="CP101751">
    <property type="protein sequence ID" value="UUC43823.1"/>
    <property type="molecule type" value="Genomic_DNA"/>
</dbReference>
<evidence type="ECO:0000256" key="4">
    <source>
        <dbReference type="ARBA" id="ARBA00022801"/>
    </source>
</evidence>
<protein>
    <submittedName>
        <fullName evidence="8">Endonuclease</fullName>
    </submittedName>
</protein>
<sequence>MMNKFYSLALALLPLLGFAQAGAPATPYYNGFNWTVTGNNLKSALATKITSTHTKTLSYDDIWSVDKIIDLDPNDASNTNVLLLYGFSNNICPSSSSDDNDHRRRNKNSNGGGTTCEWNREHTFAKSLGTPDLGTSGPGADAHHLRASDVQRNGARGSLKFAPGSGNSGSVSGGWYPGDEWKGDVARMIMYMYLRYPTRCLPKNVATGSTVSSDNNMVALLLQWNAEDPVSEYEDRRNTYLGNASNTYGQGNRNPFIDNPYLATVIWGGPAAENRWPGMLSTDSFDVLANVMVYPNPSQDQKINIYSEKELDEIQLININGQLIQQIKKPAHNEEVYTLENLPQGFYLIRLSSENMSTTKKVIIN</sequence>